<accession>A0ABY4IDZ1</accession>
<reference evidence="3 4" key="1">
    <citation type="submission" date="2021-06" db="EMBL/GenBank/DDBJ databases">
        <title>Genome-based taxonomic framework of Microbacterium strains isolated from marine environment, the description of four new species and reclassification of four preexisting species.</title>
        <authorList>
            <person name="Lee S.D."/>
            <person name="Kim S.-M."/>
            <person name="Byeon Y.-S."/>
            <person name="Yang H.L."/>
            <person name="Kim I.S."/>
        </authorList>
    </citation>
    <scope>NUCLEOTIDE SEQUENCE [LARGE SCALE GENOMIC DNA]</scope>
    <source>
        <strain evidence="3 4">SSW1-51</strain>
    </source>
</reference>
<name>A0ABY4IDZ1_9MICO</name>
<dbReference type="Gene3D" id="3.30.428.10">
    <property type="entry name" value="HIT-like"/>
    <property type="match status" value="1"/>
</dbReference>
<dbReference type="InterPro" id="IPR011146">
    <property type="entry name" value="HIT-like"/>
</dbReference>
<dbReference type="InterPro" id="IPR036265">
    <property type="entry name" value="HIT-like_sf"/>
</dbReference>
<comment type="caution">
    <text evidence="1">Lacks conserved residue(s) required for the propagation of feature annotation.</text>
</comment>
<proteinExistence type="predicted"/>
<dbReference type="EMBL" id="CP078076">
    <property type="protein sequence ID" value="UPL10983.1"/>
    <property type="molecule type" value="Genomic_DNA"/>
</dbReference>
<feature type="domain" description="HIT" evidence="2">
    <location>
        <begin position="7"/>
        <end position="117"/>
    </location>
</feature>
<evidence type="ECO:0000259" key="2">
    <source>
        <dbReference type="PROSITE" id="PS51084"/>
    </source>
</evidence>
<evidence type="ECO:0000313" key="3">
    <source>
        <dbReference type="EMBL" id="UPL10983.1"/>
    </source>
</evidence>
<organism evidence="3 4">
    <name type="scientific">Microbacterium sufflavum</name>
    <dbReference type="NCBI Taxonomy" id="2851649"/>
    <lineage>
        <taxon>Bacteria</taxon>
        <taxon>Bacillati</taxon>
        <taxon>Actinomycetota</taxon>
        <taxon>Actinomycetes</taxon>
        <taxon>Micrococcales</taxon>
        <taxon>Microbacteriaceae</taxon>
        <taxon>Microbacterium</taxon>
    </lineage>
</organism>
<sequence>MDWRDDRIRSAARGENPTLLAELPGGYAVIGDVQFLPGYCVLLGTDPEATALADLPREERVRFLAAVDLLATAVEHACREVDPAFRRINIDILGNTDAFVHAHIWPRYEWEAPDLRSWPVWRYDPSNWHDAATRLGPQHDDLRARITAHLRRLAAADSISIARRPAP</sequence>
<evidence type="ECO:0000313" key="4">
    <source>
        <dbReference type="Proteomes" id="UP000831467"/>
    </source>
</evidence>
<dbReference type="GO" id="GO:0016787">
    <property type="term" value="F:hydrolase activity"/>
    <property type="evidence" value="ECO:0007669"/>
    <property type="project" value="UniProtKB-KW"/>
</dbReference>
<keyword evidence="3" id="KW-0378">Hydrolase</keyword>
<dbReference type="PROSITE" id="PS51084">
    <property type="entry name" value="HIT_2"/>
    <property type="match status" value="1"/>
</dbReference>
<dbReference type="SUPFAM" id="SSF54197">
    <property type="entry name" value="HIT-like"/>
    <property type="match status" value="1"/>
</dbReference>
<dbReference type="Proteomes" id="UP000831467">
    <property type="component" value="Chromosome"/>
</dbReference>
<keyword evidence="4" id="KW-1185">Reference proteome</keyword>
<evidence type="ECO:0000256" key="1">
    <source>
        <dbReference type="PROSITE-ProRule" id="PRU00464"/>
    </source>
</evidence>
<protein>
    <submittedName>
        <fullName evidence="3">Diadenosine tetraphosphate hydrolase</fullName>
    </submittedName>
</protein>
<dbReference type="RefSeq" id="WP_247982712.1">
    <property type="nucleotide sequence ID" value="NZ_CP078076.1"/>
</dbReference>
<gene>
    <name evidence="3" type="ORF">KV394_07600</name>
</gene>